<proteinExistence type="predicted"/>
<feature type="region of interest" description="Disordered" evidence="1">
    <location>
        <begin position="1"/>
        <end position="28"/>
    </location>
</feature>
<dbReference type="OrthoDB" id="4870556at2759"/>
<name>A0A2H4SHV0_CORMI</name>
<dbReference type="Proteomes" id="UP000323067">
    <property type="component" value="Chromosome vii"/>
</dbReference>
<dbReference type="AlphaFoldDB" id="A0A2H4SHV0"/>
<sequence>MAAVATSASSRPPGAHLANSHGANTLPRRGLAHLVSKFETLDKANGAALGKPSAAGLTASKTMSSLASLQDNRCRLEDTPYRKDVVFGSSGSSLAAPAAVALGRASISAKKPEVALPNKLNHSERISVTVAEKRKIFETGGPSLKDRSSPNKQITKLPKTVTATLSRSEKSDRKISTSNSCGHLYSTPKTGAYQYRV</sequence>
<evidence type="ECO:0000256" key="1">
    <source>
        <dbReference type="SAM" id="MobiDB-lite"/>
    </source>
</evidence>
<organism evidence="2 3">
    <name type="scientific">Cordyceps militaris</name>
    <name type="common">Caterpillar fungus</name>
    <name type="synonym">Clavaria militaris</name>
    <dbReference type="NCBI Taxonomy" id="73501"/>
    <lineage>
        <taxon>Eukaryota</taxon>
        <taxon>Fungi</taxon>
        <taxon>Dikarya</taxon>
        <taxon>Ascomycota</taxon>
        <taxon>Pezizomycotina</taxon>
        <taxon>Sordariomycetes</taxon>
        <taxon>Hypocreomycetidae</taxon>
        <taxon>Hypocreales</taxon>
        <taxon>Cordycipitaceae</taxon>
        <taxon>Cordyceps</taxon>
    </lineage>
</organism>
<dbReference type="EMBL" id="CP023324">
    <property type="protein sequence ID" value="ATY62676.1"/>
    <property type="molecule type" value="Genomic_DNA"/>
</dbReference>
<gene>
    <name evidence="2" type="ORF">A9K55_008154</name>
</gene>
<dbReference type="VEuPathDB" id="FungiDB:A9K55_008154"/>
<protein>
    <submittedName>
        <fullName evidence="2">Uncharacterized protein</fullName>
    </submittedName>
</protein>
<reference evidence="2 3" key="1">
    <citation type="journal article" date="2017" name="BMC Genomics">
        <title>Chromosome level assembly and secondary metabolite potential of the parasitic fungus Cordyceps militaris.</title>
        <authorList>
            <person name="Kramer G.J."/>
            <person name="Nodwell J.R."/>
        </authorList>
    </citation>
    <scope>NUCLEOTIDE SEQUENCE [LARGE SCALE GENOMIC DNA]</scope>
    <source>
        <strain evidence="2 3">ATCC 34164</strain>
    </source>
</reference>
<feature type="compositionally biased region" description="Polar residues" evidence="1">
    <location>
        <begin position="1"/>
        <end position="10"/>
    </location>
</feature>
<feature type="region of interest" description="Disordered" evidence="1">
    <location>
        <begin position="140"/>
        <end position="182"/>
    </location>
</feature>
<accession>A0A2H4SHV0</accession>
<evidence type="ECO:0000313" key="2">
    <source>
        <dbReference type="EMBL" id="ATY62676.1"/>
    </source>
</evidence>
<evidence type="ECO:0000313" key="3">
    <source>
        <dbReference type="Proteomes" id="UP000323067"/>
    </source>
</evidence>